<dbReference type="EMBL" id="CP031376">
    <property type="protein sequence ID" value="AXK50733.1"/>
    <property type="molecule type" value="Genomic_DNA"/>
</dbReference>
<dbReference type="InterPro" id="IPR002146">
    <property type="entry name" value="ATP_synth_b/b'su_bac/chlpt"/>
</dbReference>
<evidence type="ECO:0000256" key="3">
    <source>
        <dbReference type="ARBA" id="ARBA00022547"/>
    </source>
</evidence>
<dbReference type="PANTHER" id="PTHR33445">
    <property type="entry name" value="ATP SYNTHASE SUBUNIT B', CHLOROPLASTIC"/>
    <property type="match status" value="1"/>
</dbReference>
<evidence type="ECO:0000256" key="6">
    <source>
        <dbReference type="ARBA" id="ARBA00022989"/>
    </source>
</evidence>
<organism evidence="15 16">
    <name type="scientific">Spiroplasma alleghenense</name>
    <dbReference type="NCBI Taxonomy" id="216931"/>
    <lineage>
        <taxon>Bacteria</taxon>
        <taxon>Bacillati</taxon>
        <taxon>Mycoplasmatota</taxon>
        <taxon>Mollicutes</taxon>
        <taxon>Entomoplasmatales</taxon>
        <taxon>Spiroplasmataceae</taxon>
        <taxon>Spiroplasma</taxon>
    </lineage>
</organism>
<dbReference type="GO" id="GO:0005886">
    <property type="term" value="C:plasma membrane"/>
    <property type="evidence" value="ECO:0007669"/>
    <property type="project" value="UniProtKB-SubCell"/>
</dbReference>
<evidence type="ECO:0000256" key="2">
    <source>
        <dbReference type="ARBA" id="ARBA00022448"/>
    </source>
</evidence>
<evidence type="ECO:0000313" key="16">
    <source>
        <dbReference type="Proteomes" id="UP000254792"/>
    </source>
</evidence>
<evidence type="ECO:0000256" key="5">
    <source>
        <dbReference type="ARBA" id="ARBA00022781"/>
    </source>
</evidence>
<dbReference type="AlphaFoldDB" id="A0A345Z2A4"/>
<comment type="function">
    <text evidence="12">Component of the F(0) channel, it forms part of the peripheral stalk, linking F(1) to F(0).</text>
</comment>
<dbReference type="SUPFAM" id="SSF81573">
    <property type="entry name" value="F1F0 ATP synthase subunit B, membrane domain"/>
    <property type="match status" value="1"/>
</dbReference>
<keyword evidence="12" id="KW-1003">Cell membrane</keyword>
<accession>A0A345Z2A4</accession>
<protein>
    <recommendedName>
        <fullName evidence="12">ATP synthase subunit b</fullName>
    </recommendedName>
    <alternativeName>
        <fullName evidence="12">ATP synthase F(0) sector subunit b</fullName>
    </alternativeName>
    <alternativeName>
        <fullName evidence="12">ATPase subunit I</fullName>
    </alternativeName>
    <alternativeName>
        <fullName evidence="12">F-type ATPase subunit b</fullName>
        <shortName evidence="12">F-ATPase subunit b</shortName>
    </alternativeName>
</protein>
<evidence type="ECO:0000256" key="12">
    <source>
        <dbReference type="HAMAP-Rule" id="MF_01398"/>
    </source>
</evidence>
<evidence type="ECO:0000256" key="11">
    <source>
        <dbReference type="ARBA" id="ARBA00037847"/>
    </source>
</evidence>
<feature type="transmembrane region" description="Helical" evidence="12">
    <location>
        <begin position="25"/>
        <end position="44"/>
    </location>
</feature>
<dbReference type="InterPro" id="IPR005864">
    <property type="entry name" value="ATP_synth_F0_bsu_bac"/>
</dbReference>
<keyword evidence="14" id="KW-0175">Coiled coil</keyword>
<dbReference type="GO" id="GO:0012505">
    <property type="term" value="C:endomembrane system"/>
    <property type="evidence" value="ECO:0007669"/>
    <property type="project" value="UniProtKB-SubCell"/>
</dbReference>
<comment type="subunit">
    <text evidence="12">F-type ATPases have 2 components, F(1) - the catalytic core - and F(0) - the membrane proton channel. F(1) has five subunits: alpha(3), beta(3), gamma(1), delta(1), epsilon(1). F(0) has three main subunits: a(1), b(2) and c(10-14). The alpha and beta chains form an alternating ring which encloses part of the gamma chain. F(1) is attached to F(0) by a central stalk formed by the gamma and epsilon chains, while a peripheral stalk is formed by the delta and b chains.</text>
</comment>
<dbReference type="OrthoDB" id="399036at2"/>
<dbReference type="Pfam" id="PF00430">
    <property type="entry name" value="ATP-synt_B"/>
    <property type="match status" value="1"/>
</dbReference>
<name>A0A345Z2A4_9MOLU</name>
<keyword evidence="3 12" id="KW-0138">CF(0)</keyword>
<dbReference type="NCBIfam" id="TIGR01144">
    <property type="entry name" value="ATP_synt_b"/>
    <property type="match status" value="1"/>
</dbReference>
<comment type="subcellular location">
    <subcellularLocation>
        <location evidence="12">Cell membrane</location>
        <topology evidence="12">Single-pass membrane protein</topology>
    </subcellularLocation>
    <subcellularLocation>
        <location evidence="11">Endomembrane system</location>
        <topology evidence="11">Single-pass membrane protein</topology>
    </subcellularLocation>
</comment>
<keyword evidence="7 12" id="KW-0406">Ion transport</keyword>
<keyword evidence="6 12" id="KW-1133">Transmembrane helix</keyword>
<dbReference type="Proteomes" id="UP000254792">
    <property type="component" value="Chromosome"/>
</dbReference>
<dbReference type="GO" id="GO:0046961">
    <property type="term" value="F:proton-transporting ATPase activity, rotational mechanism"/>
    <property type="evidence" value="ECO:0007669"/>
    <property type="project" value="TreeGrafter"/>
</dbReference>
<evidence type="ECO:0000256" key="8">
    <source>
        <dbReference type="ARBA" id="ARBA00023136"/>
    </source>
</evidence>
<keyword evidence="16" id="KW-1185">Reference proteome</keyword>
<reference evidence="15 16" key="1">
    <citation type="submission" date="2018-07" db="EMBL/GenBank/DDBJ databases">
        <title>Complete genome sequence of Spiroplasma alleghenense PLHS-1 (ATCC 51752).</title>
        <authorList>
            <person name="Chou L."/>
            <person name="Lee T.-Y."/>
            <person name="Tsai Y.-M."/>
            <person name="Kuo C.-H."/>
        </authorList>
    </citation>
    <scope>NUCLEOTIDE SEQUENCE [LARGE SCALE GENOMIC DNA]</scope>
    <source>
        <strain evidence="15 16">PLHS-1</strain>
    </source>
</reference>
<evidence type="ECO:0000256" key="1">
    <source>
        <dbReference type="ARBA" id="ARBA00005513"/>
    </source>
</evidence>
<evidence type="ECO:0000256" key="10">
    <source>
        <dbReference type="ARBA" id="ARBA00025198"/>
    </source>
</evidence>
<evidence type="ECO:0000256" key="9">
    <source>
        <dbReference type="ARBA" id="ARBA00023310"/>
    </source>
</evidence>
<comment type="function">
    <text evidence="10 12">F(1)F(0) ATP synthase produces ATP from ADP in the presence of a proton or sodium gradient. F-type ATPases consist of two structural domains, F(1) containing the extramembraneous catalytic core and F(0) containing the membrane proton channel, linked together by a central stalk and a peripheral stalk. During catalysis, ATP synthesis in the catalytic domain of F(1) is coupled via a rotary mechanism of the central stalk subunits to proton translocation.</text>
</comment>
<evidence type="ECO:0000256" key="13">
    <source>
        <dbReference type="RuleBase" id="RU003848"/>
    </source>
</evidence>
<proteinExistence type="inferred from homology"/>
<comment type="similarity">
    <text evidence="1 12 13">Belongs to the ATPase B chain family.</text>
</comment>
<keyword evidence="9 12" id="KW-0066">ATP synthesis</keyword>
<dbReference type="GO" id="GO:0045259">
    <property type="term" value="C:proton-transporting ATP synthase complex"/>
    <property type="evidence" value="ECO:0007669"/>
    <property type="project" value="UniProtKB-KW"/>
</dbReference>
<dbReference type="CDD" id="cd06503">
    <property type="entry name" value="ATP-synt_Fo_b"/>
    <property type="match status" value="1"/>
</dbReference>
<evidence type="ECO:0000256" key="14">
    <source>
        <dbReference type="SAM" id="Coils"/>
    </source>
</evidence>
<dbReference type="InterPro" id="IPR028987">
    <property type="entry name" value="ATP_synth_B-like_membr_sf"/>
</dbReference>
<dbReference type="GO" id="GO:0046933">
    <property type="term" value="F:proton-transporting ATP synthase activity, rotational mechanism"/>
    <property type="evidence" value="ECO:0007669"/>
    <property type="project" value="UniProtKB-UniRule"/>
</dbReference>
<keyword evidence="2 12" id="KW-0813">Transport</keyword>
<feature type="coiled-coil region" evidence="14">
    <location>
        <begin position="62"/>
        <end position="89"/>
    </location>
</feature>
<dbReference type="KEGG" id="salx:SALLE_v1c00570"/>
<evidence type="ECO:0000313" key="15">
    <source>
        <dbReference type="EMBL" id="AXK50733.1"/>
    </source>
</evidence>
<keyword evidence="5 12" id="KW-0375">Hydrogen ion transport</keyword>
<dbReference type="PANTHER" id="PTHR33445:SF2">
    <property type="entry name" value="ATP SYNTHASE SUBUNIT B', CHLOROPLASTIC"/>
    <property type="match status" value="1"/>
</dbReference>
<gene>
    <name evidence="12 15" type="primary">atpF</name>
    <name evidence="15" type="ORF">SALLE_v1c00570</name>
</gene>
<keyword evidence="4 12" id="KW-0812">Transmembrane</keyword>
<dbReference type="HAMAP" id="MF_01398">
    <property type="entry name" value="ATP_synth_b_bprime"/>
    <property type="match status" value="1"/>
</dbReference>
<evidence type="ECO:0000256" key="7">
    <source>
        <dbReference type="ARBA" id="ARBA00023065"/>
    </source>
</evidence>
<evidence type="ECO:0000256" key="4">
    <source>
        <dbReference type="ARBA" id="ARBA00022692"/>
    </source>
</evidence>
<sequence length="178" mass="20196">MMINLLATPGIPEITHGLFPNLPNFIAHVLSTIVLILLLAKLVYKPFRNSIDERRKKINSLLDEAADKTTKANRDKKEAEILLKNAKNDSLNIIKSAYTEADTNKMAILDRARREANNIQNHAKISIEHERDALKEEIRQNVIGVAFSAAEKVLEKNITKEDNQKIIESFIDDLDRVD</sequence>
<dbReference type="InterPro" id="IPR050059">
    <property type="entry name" value="ATP_synthase_B_chain"/>
</dbReference>
<keyword evidence="8 12" id="KW-0472">Membrane</keyword>